<keyword evidence="5" id="KW-0862">Zinc</keyword>
<proteinExistence type="predicted"/>
<feature type="region of interest" description="Disordered" evidence="8">
    <location>
        <begin position="60"/>
        <end position="141"/>
    </location>
</feature>
<reference evidence="11" key="1">
    <citation type="submission" date="2022-11" db="UniProtKB">
        <authorList>
            <consortium name="WormBaseParasite"/>
        </authorList>
    </citation>
    <scope>IDENTIFICATION</scope>
</reference>
<name>A0A914P9W1_9BILA</name>
<dbReference type="AlphaFoldDB" id="A0A914P9W1"/>
<dbReference type="PANTHER" id="PTHR16515:SF66">
    <property type="entry name" value="C2H2-TYPE DOMAIN-CONTAINING PROTEIN"/>
    <property type="match status" value="1"/>
</dbReference>
<dbReference type="InterPro" id="IPR050331">
    <property type="entry name" value="Zinc_finger"/>
</dbReference>
<evidence type="ECO:0000313" key="11">
    <source>
        <dbReference type="WBParaSite" id="PDA_v2.g14850.t1"/>
    </source>
</evidence>
<keyword evidence="4 7" id="KW-0863">Zinc-finger</keyword>
<dbReference type="PROSITE" id="PS50157">
    <property type="entry name" value="ZINC_FINGER_C2H2_2"/>
    <property type="match status" value="1"/>
</dbReference>
<keyword evidence="3" id="KW-0677">Repeat</keyword>
<dbReference type="GO" id="GO:0008270">
    <property type="term" value="F:zinc ion binding"/>
    <property type="evidence" value="ECO:0007669"/>
    <property type="project" value="UniProtKB-KW"/>
</dbReference>
<evidence type="ECO:0000256" key="2">
    <source>
        <dbReference type="ARBA" id="ARBA00022723"/>
    </source>
</evidence>
<evidence type="ECO:0000256" key="1">
    <source>
        <dbReference type="ARBA" id="ARBA00004123"/>
    </source>
</evidence>
<dbReference type="SUPFAM" id="SSF57667">
    <property type="entry name" value="beta-beta-alpha zinc fingers"/>
    <property type="match status" value="1"/>
</dbReference>
<evidence type="ECO:0000256" key="4">
    <source>
        <dbReference type="ARBA" id="ARBA00022771"/>
    </source>
</evidence>
<accession>A0A914P9W1</accession>
<feature type="domain" description="C2H2-type" evidence="9">
    <location>
        <begin position="159"/>
        <end position="186"/>
    </location>
</feature>
<evidence type="ECO:0000256" key="6">
    <source>
        <dbReference type="ARBA" id="ARBA00023242"/>
    </source>
</evidence>
<evidence type="ECO:0000256" key="5">
    <source>
        <dbReference type="ARBA" id="ARBA00022833"/>
    </source>
</evidence>
<dbReference type="GO" id="GO:0005634">
    <property type="term" value="C:nucleus"/>
    <property type="evidence" value="ECO:0007669"/>
    <property type="project" value="UniProtKB-SubCell"/>
</dbReference>
<organism evidence="10 11">
    <name type="scientific">Panagrolaimus davidi</name>
    <dbReference type="NCBI Taxonomy" id="227884"/>
    <lineage>
        <taxon>Eukaryota</taxon>
        <taxon>Metazoa</taxon>
        <taxon>Ecdysozoa</taxon>
        <taxon>Nematoda</taxon>
        <taxon>Chromadorea</taxon>
        <taxon>Rhabditida</taxon>
        <taxon>Tylenchina</taxon>
        <taxon>Panagrolaimomorpha</taxon>
        <taxon>Panagrolaimoidea</taxon>
        <taxon>Panagrolaimidae</taxon>
        <taxon>Panagrolaimus</taxon>
    </lineage>
</organism>
<comment type="subcellular location">
    <subcellularLocation>
        <location evidence="1">Nucleus</location>
    </subcellularLocation>
</comment>
<dbReference type="InterPro" id="IPR013087">
    <property type="entry name" value="Znf_C2H2_type"/>
</dbReference>
<evidence type="ECO:0000256" key="7">
    <source>
        <dbReference type="PROSITE-ProRule" id="PRU00042"/>
    </source>
</evidence>
<sequence length="218" mass="24142">MIEACSSNPTHPRGTSATRNNNSMFNDPFFASDGFGTNSMDDLDGTDIFGILGDERGGLNDGGYGNMDDDLHLSTDQPFLSTHSSDSSQYPSNNNNDDPSFLSPAISTSSDGQHSNGQTLTSPDGIPPSGDYPPPPSPVVIDPTDIDKISIQLEKNQQCRCKSCNKLFNSVWYLKQHAVKHSNDRPFQCKFCRKTYKFRSNLYQHKCPERNRQLGQPK</sequence>
<keyword evidence="6" id="KW-0539">Nucleus</keyword>
<keyword evidence="2" id="KW-0479">Metal-binding</keyword>
<dbReference type="PANTHER" id="PTHR16515">
    <property type="entry name" value="PR DOMAIN ZINC FINGER PROTEIN"/>
    <property type="match status" value="1"/>
</dbReference>
<protein>
    <submittedName>
        <fullName evidence="11">C2H2-type domain-containing protein</fullName>
    </submittedName>
</protein>
<evidence type="ECO:0000256" key="3">
    <source>
        <dbReference type="ARBA" id="ARBA00022737"/>
    </source>
</evidence>
<dbReference type="WBParaSite" id="PDA_v2.g14850.t1">
    <property type="protein sequence ID" value="PDA_v2.g14850.t1"/>
    <property type="gene ID" value="PDA_v2.g14850"/>
</dbReference>
<dbReference type="PROSITE" id="PS00028">
    <property type="entry name" value="ZINC_FINGER_C2H2_1"/>
    <property type="match status" value="1"/>
</dbReference>
<dbReference type="Proteomes" id="UP000887578">
    <property type="component" value="Unplaced"/>
</dbReference>
<dbReference type="GO" id="GO:0010468">
    <property type="term" value="P:regulation of gene expression"/>
    <property type="evidence" value="ECO:0007669"/>
    <property type="project" value="TreeGrafter"/>
</dbReference>
<evidence type="ECO:0000313" key="10">
    <source>
        <dbReference type="Proteomes" id="UP000887578"/>
    </source>
</evidence>
<dbReference type="InterPro" id="IPR036236">
    <property type="entry name" value="Znf_C2H2_sf"/>
</dbReference>
<evidence type="ECO:0000256" key="8">
    <source>
        <dbReference type="SAM" id="MobiDB-lite"/>
    </source>
</evidence>
<feature type="region of interest" description="Disordered" evidence="8">
    <location>
        <begin position="1"/>
        <end position="25"/>
    </location>
</feature>
<feature type="compositionally biased region" description="Polar residues" evidence="8">
    <location>
        <begin position="74"/>
        <end position="98"/>
    </location>
</feature>
<evidence type="ECO:0000259" key="9">
    <source>
        <dbReference type="PROSITE" id="PS50157"/>
    </source>
</evidence>
<dbReference type="Gene3D" id="3.30.160.60">
    <property type="entry name" value="Classic Zinc Finger"/>
    <property type="match status" value="1"/>
</dbReference>
<keyword evidence="10" id="KW-1185">Reference proteome</keyword>
<feature type="compositionally biased region" description="Polar residues" evidence="8">
    <location>
        <begin position="105"/>
        <end position="121"/>
    </location>
</feature>